<organism evidence="2 3">
    <name type="scientific">Actinoplanes teichomyceticus</name>
    <dbReference type="NCBI Taxonomy" id="1867"/>
    <lineage>
        <taxon>Bacteria</taxon>
        <taxon>Bacillati</taxon>
        <taxon>Actinomycetota</taxon>
        <taxon>Actinomycetes</taxon>
        <taxon>Micromonosporales</taxon>
        <taxon>Micromonosporaceae</taxon>
        <taxon>Actinoplanes</taxon>
    </lineage>
</organism>
<dbReference type="Proteomes" id="UP000320239">
    <property type="component" value="Unassembled WGS sequence"/>
</dbReference>
<sequence>MADVRTDLEVWVAVQRLVCQSTMIRQVLRCLEACGMSGVQVAVMGARLDELELVLDEVRRRLLPGLVGPVSTPVRPRARARDHRRPPARRPVPVRPAPPGR</sequence>
<feature type="compositionally biased region" description="Basic residues" evidence="1">
    <location>
        <begin position="76"/>
        <end position="88"/>
    </location>
</feature>
<dbReference type="EMBL" id="VIWY01000008">
    <property type="protein sequence ID" value="TWG09367.1"/>
    <property type="molecule type" value="Genomic_DNA"/>
</dbReference>
<feature type="region of interest" description="Disordered" evidence="1">
    <location>
        <begin position="68"/>
        <end position="101"/>
    </location>
</feature>
<protein>
    <submittedName>
        <fullName evidence="2">Uncharacterized protein</fullName>
    </submittedName>
</protein>
<accession>A0A561VCP6</accession>
<evidence type="ECO:0000313" key="3">
    <source>
        <dbReference type="Proteomes" id="UP000320239"/>
    </source>
</evidence>
<proteinExistence type="predicted"/>
<evidence type="ECO:0000313" key="2">
    <source>
        <dbReference type="EMBL" id="TWG09367.1"/>
    </source>
</evidence>
<name>A0A561VCP6_ACTTI</name>
<reference evidence="2 3" key="1">
    <citation type="submission" date="2019-06" db="EMBL/GenBank/DDBJ databases">
        <title>Sequencing the genomes of 1000 actinobacteria strains.</title>
        <authorList>
            <person name="Klenk H.-P."/>
        </authorList>
    </citation>
    <scope>NUCLEOTIDE SEQUENCE [LARGE SCALE GENOMIC DNA]</scope>
    <source>
        <strain evidence="2 3">DSM 43866</strain>
    </source>
</reference>
<comment type="caution">
    <text evidence="2">The sequence shown here is derived from an EMBL/GenBank/DDBJ whole genome shotgun (WGS) entry which is preliminary data.</text>
</comment>
<evidence type="ECO:0000256" key="1">
    <source>
        <dbReference type="SAM" id="MobiDB-lite"/>
    </source>
</evidence>
<feature type="compositionally biased region" description="Pro residues" evidence="1">
    <location>
        <begin position="89"/>
        <end position="101"/>
    </location>
</feature>
<gene>
    <name evidence="2" type="ORF">FHX34_10882</name>
</gene>
<dbReference type="AlphaFoldDB" id="A0A561VCP6"/>
<keyword evidence="3" id="KW-1185">Reference proteome</keyword>